<evidence type="ECO:0000259" key="3">
    <source>
        <dbReference type="PROSITE" id="PS51352"/>
    </source>
</evidence>
<dbReference type="GO" id="GO:0016491">
    <property type="term" value="F:oxidoreductase activity"/>
    <property type="evidence" value="ECO:0007669"/>
    <property type="project" value="InterPro"/>
</dbReference>
<evidence type="ECO:0000313" key="5">
    <source>
        <dbReference type="Proteomes" id="UP000198215"/>
    </source>
</evidence>
<proteinExistence type="predicted"/>
<keyword evidence="5" id="KW-1185">Reference proteome</keyword>
<protein>
    <submittedName>
        <fullName evidence="4">Peroxiredoxin</fullName>
    </submittedName>
</protein>
<dbReference type="PANTHER" id="PTHR42852">
    <property type="entry name" value="THIOL:DISULFIDE INTERCHANGE PROTEIN DSBE"/>
    <property type="match status" value="1"/>
</dbReference>
<dbReference type="SUPFAM" id="SSF52833">
    <property type="entry name" value="Thioredoxin-like"/>
    <property type="match status" value="1"/>
</dbReference>
<dbReference type="PROSITE" id="PS51352">
    <property type="entry name" value="THIOREDOXIN_2"/>
    <property type="match status" value="1"/>
</dbReference>
<feature type="signal peptide" evidence="2">
    <location>
        <begin position="1"/>
        <end position="28"/>
    </location>
</feature>
<keyword evidence="2" id="KW-0732">Signal</keyword>
<dbReference type="InterPro" id="IPR000866">
    <property type="entry name" value="AhpC/TSA"/>
</dbReference>
<evidence type="ECO:0000313" key="4">
    <source>
        <dbReference type="EMBL" id="SCG71584.1"/>
    </source>
</evidence>
<dbReference type="AlphaFoldDB" id="A0A1C5JLV4"/>
<organism evidence="4 5">
    <name type="scientific">Micromonospora coxensis</name>
    <dbReference type="NCBI Taxonomy" id="356852"/>
    <lineage>
        <taxon>Bacteria</taxon>
        <taxon>Bacillati</taxon>
        <taxon>Actinomycetota</taxon>
        <taxon>Actinomycetes</taxon>
        <taxon>Micromonosporales</taxon>
        <taxon>Micromonosporaceae</taxon>
        <taxon>Micromonospora</taxon>
    </lineage>
</organism>
<dbReference type="PANTHER" id="PTHR42852:SF17">
    <property type="entry name" value="THIOREDOXIN-LIKE PROTEIN HI_1115"/>
    <property type="match status" value="1"/>
</dbReference>
<feature type="chain" id="PRO_5008719790" evidence="2">
    <location>
        <begin position="29"/>
        <end position="198"/>
    </location>
</feature>
<reference evidence="5" key="1">
    <citation type="submission" date="2016-06" db="EMBL/GenBank/DDBJ databases">
        <authorList>
            <person name="Varghese N."/>
            <person name="Submissions Spin"/>
        </authorList>
    </citation>
    <scope>NUCLEOTIDE SEQUENCE [LARGE SCALE GENOMIC DNA]</scope>
    <source>
        <strain evidence="5">DSM 45161</strain>
    </source>
</reference>
<dbReference type="Proteomes" id="UP000198215">
    <property type="component" value="Chromosome I"/>
</dbReference>
<feature type="region of interest" description="Disordered" evidence="1">
    <location>
        <begin position="26"/>
        <end position="64"/>
    </location>
</feature>
<accession>A0A1C5JLV4</accession>
<dbReference type="Gene3D" id="3.40.30.10">
    <property type="entry name" value="Glutaredoxin"/>
    <property type="match status" value="1"/>
</dbReference>
<feature type="compositionally biased region" description="Low complexity" evidence="1">
    <location>
        <begin position="26"/>
        <end position="56"/>
    </location>
</feature>
<feature type="domain" description="Thioredoxin" evidence="3">
    <location>
        <begin position="41"/>
        <end position="198"/>
    </location>
</feature>
<dbReference type="EMBL" id="LT607753">
    <property type="protein sequence ID" value="SCG71584.1"/>
    <property type="molecule type" value="Genomic_DNA"/>
</dbReference>
<name>A0A1C5JLV4_9ACTN</name>
<sequence length="198" mass="20363">MPAVTRRILPTVLTVAVLGLTACGGAEPATPAATPDTATATPGTTAAAPVSVTPGASGDAARPATPATLDFTARTIDDRPFAGSSLAGRPAVLWFWAAWCTRCRGVADDVAAVQRDNAARVTVLGVAGLGSGAEAMRRFAKDTGIAGFPHLADDDGAVWRRFGITGQEQYVLLDSTGKVVHSGPLAQDELRRRIAELT</sequence>
<dbReference type="RefSeq" id="WP_088978094.1">
    <property type="nucleotide sequence ID" value="NZ_LT607753.1"/>
</dbReference>
<dbReference type="Pfam" id="PF00578">
    <property type="entry name" value="AhpC-TSA"/>
    <property type="match status" value="1"/>
</dbReference>
<dbReference type="InterPro" id="IPR013766">
    <property type="entry name" value="Thioredoxin_domain"/>
</dbReference>
<dbReference type="InterPro" id="IPR050553">
    <property type="entry name" value="Thioredoxin_ResA/DsbE_sf"/>
</dbReference>
<gene>
    <name evidence="4" type="ORF">GA0070614_4859</name>
</gene>
<evidence type="ECO:0000256" key="1">
    <source>
        <dbReference type="SAM" id="MobiDB-lite"/>
    </source>
</evidence>
<evidence type="ECO:0000256" key="2">
    <source>
        <dbReference type="SAM" id="SignalP"/>
    </source>
</evidence>
<dbReference type="OrthoDB" id="9790194at2"/>
<dbReference type="GO" id="GO:0016209">
    <property type="term" value="F:antioxidant activity"/>
    <property type="evidence" value="ECO:0007669"/>
    <property type="project" value="InterPro"/>
</dbReference>
<dbReference type="PROSITE" id="PS51257">
    <property type="entry name" value="PROKAR_LIPOPROTEIN"/>
    <property type="match status" value="1"/>
</dbReference>
<dbReference type="InterPro" id="IPR036249">
    <property type="entry name" value="Thioredoxin-like_sf"/>
</dbReference>